<sequence length="158" mass="17871">MLVMPFEAFIMIPRDVDVHLNRLDERFDTVDERLDAINKRFDVIDKRFDAAEATSARILKALAEVSDSLQTQSEQTAEVKNILLNRSLQTLDLANRVQTNESNMGQLSTEFKELKNSVSNIQNSLLNVQNMTVNIFEMLSKLTPQHQSEPGKPGKPVA</sequence>
<comment type="caution">
    <text evidence="1">The sequence shown here is derived from an EMBL/GenBank/DDBJ whole genome shotgun (WGS) entry which is preliminary data.</text>
</comment>
<dbReference type="Gene3D" id="3.90.20.10">
    <property type="match status" value="1"/>
</dbReference>
<evidence type="ECO:0000313" key="1">
    <source>
        <dbReference type="EMBL" id="CAE6446445.1"/>
    </source>
</evidence>
<accession>A0A8H3B2T5</accession>
<dbReference type="Proteomes" id="UP000663841">
    <property type="component" value="Unassembled WGS sequence"/>
</dbReference>
<dbReference type="AlphaFoldDB" id="A0A8H3B2T5"/>
<organism evidence="1 2">
    <name type="scientific">Rhizoctonia solani</name>
    <dbReference type="NCBI Taxonomy" id="456999"/>
    <lineage>
        <taxon>Eukaryota</taxon>
        <taxon>Fungi</taxon>
        <taxon>Dikarya</taxon>
        <taxon>Basidiomycota</taxon>
        <taxon>Agaricomycotina</taxon>
        <taxon>Agaricomycetes</taxon>
        <taxon>Cantharellales</taxon>
        <taxon>Ceratobasidiaceae</taxon>
        <taxon>Rhizoctonia</taxon>
    </lineage>
</organism>
<dbReference type="EMBL" id="CAJMWW010000115">
    <property type="protein sequence ID" value="CAE6446445.1"/>
    <property type="molecule type" value="Genomic_DNA"/>
</dbReference>
<proteinExistence type="predicted"/>
<protein>
    <submittedName>
        <fullName evidence="1">Uncharacterized protein</fullName>
    </submittedName>
</protein>
<gene>
    <name evidence="1" type="ORF">RDB_LOCUS113160</name>
</gene>
<dbReference type="SUPFAM" id="SSF57997">
    <property type="entry name" value="Tropomyosin"/>
    <property type="match status" value="1"/>
</dbReference>
<name>A0A8H3B2T5_9AGAM</name>
<reference evidence="1" key="1">
    <citation type="submission" date="2021-01" db="EMBL/GenBank/DDBJ databases">
        <authorList>
            <person name="Kaushik A."/>
        </authorList>
    </citation>
    <scope>NUCLEOTIDE SEQUENCE</scope>
    <source>
        <strain evidence="1">AG3-T5</strain>
    </source>
</reference>
<evidence type="ECO:0000313" key="2">
    <source>
        <dbReference type="Proteomes" id="UP000663841"/>
    </source>
</evidence>